<dbReference type="InterPro" id="IPR011992">
    <property type="entry name" value="EF-hand-dom_pair"/>
</dbReference>
<name>A0A0P8XSN1_DROAN</name>
<reference evidence="2 3" key="1">
    <citation type="journal article" date="2007" name="Nature">
        <title>Evolution of genes and genomes on the Drosophila phylogeny.</title>
        <authorList>
            <consortium name="Drosophila 12 Genomes Consortium"/>
            <person name="Clark A.G."/>
            <person name="Eisen M.B."/>
            <person name="Smith D.R."/>
            <person name="Bergman C.M."/>
            <person name="Oliver B."/>
            <person name="Markow T.A."/>
            <person name="Kaufman T.C."/>
            <person name="Kellis M."/>
            <person name="Gelbart W."/>
            <person name="Iyer V.N."/>
            <person name="Pollard D.A."/>
            <person name="Sackton T.B."/>
            <person name="Larracuente A.M."/>
            <person name="Singh N.D."/>
            <person name="Abad J.P."/>
            <person name="Abt D.N."/>
            <person name="Adryan B."/>
            <person name="Aguade M."/>
            <person name="Akashi H."/>
            <person name="Anderson W.W."/>
            <person name="Aquadro C.F."/>
            <person name="Ardell D.H."/>
            <person name="Arguello R."/>
            <person name="Artieri C.G."/>
            <person name="Barbash D.A."/>
            <person name="Barker D."/>
            <person name="Barsanti P."/>
            <person name="Batterham P."/>
            <person name="Batzoglou S."/>
            <person name="Begun D."/>
            <person name="Bhutkar A."/>
            <person name="Blanco E."/>
            <person name="Bosak S.A."/>
            <person name="Bradley R.K."/>
            <person name="Brand A.D."/>
            <person name="Brent M.R."/>
            <person name="Brooks A.N."/>
            <person name="Brown R.H."/>
            <person name="Butlin R.K."/>
            <person name="Caggese C."/>
            <person name="Calvi B.R."/>
            <person name="Bernardo de Carvalho A."/>
            <person name="Caspi A."/>
            <person name="Castrezana S."/>
            <person name="Celniker S.E."/>
            <person name="Chang J.L."/>
            <person name="Chapple C."/>
            <person name="Chatterji S."/>
            <person name="Chinwalla A."/>
            <person name="Civetta A."/>
            <person name="Clifton S.W."/>
            <person name="Comeron J.M."/>
            <person name="Costello J.C."/>
            <person name="Coyne J.A."/>
            <person name="Daub J."/>
            <person name="David R.G."/>
            <person name="Delcher A.L."/>
            <person name="Delehaunty K."/>
            <person name="Do C.B."/>
            <person name="Ebling H."/>
            <person name="Edwards K."/>
            <person name="Eickbush T."/>
            <person name="Evans J.D."/>
            <person name="Filipski A."/>
            <person name="Findeiss S."/>
            <person name="Freyhult E."/>
            <person name="Fulton L."/>
            <person name="Fulton R."/>
            <person name="Garcia A.C."/>
            <person name="Gardiner A."/>
            <person name="Garfield D.A."/>
            <person name="Garvin B.E."/>
            <person name="Gibson G."/>
            <person name="Gilbert D."/>
            <person name="Gnerre S."/>
            <person name="Godfrey J."/>
            <person name="Good R."/>
            <person name="Gotea V."/>
            <person name="Gravely B."/>
            <person name="Greenberg A.J."/>
            <person name="Griffiths-Jones S."/>
            <person name="Gross S."/>
            <person name="Guigo R."/>
            <person name="Gustafson E.A."/>
            <person name="Haerty W."/>
            <person name="Hahn M.W."/>
            <person name="Halligan D.L."/>
            <person name="Halpern A.L."/>
            <person name="Halter G.M."/>
            <person name="Han M.V."/>
            <person name="Heger A."/>
            <person name="Hillier L."/>
            <person name="Hinrichs A.S."/>
            <person name="Holmes I."/>
            <person name="Hoskins R.A."/>
            <person name="Hubisz M.J."/>
            <person name="Hultmark D."/>
            <person name="Huntley M.A."/>
            <person name="Jaffe D.B."/>
            <person name="Jagadeeshan S."/>
            <person name="Jeck W.R."/>
            <person name="Johnson J."/>
            <person name="Jones C.D."/>
            <person name="Jordan W.C."/>
            <person name="Karpen G.H."/>
            <person name="Kataoka E."/>
            <person name="Keightley P.D."/>
            <person name="Kheradpour P."/>
            <person name="Kirkness E.F."/>
            <person name="Koerich L.B."/>
            <person name="Kristiansen K."/>
            <person name="Kudrna D."/>
            <person name="Kulathinal R.J."/>
            <person name="Kumar S."/>
            <person name="Kwok R."/>
            <person name="Lander E."/>
            <person name="Langley C.H."/>
            <person name="Lapoint R."/>
            <person name="Lazzaro B.P."/>
            <person name="Lee S.J."/>
            <person name="Levesque L."/>
            <person name="Li R."/>
            <person name="Lin C.F."/>
            <person name="Lin M.F."/>
            <person name="Lindblad-Toh K."/>
            <person name="Llopart A."/>
            <person name="Long M."/>
            <person name="Low L."/>
            <person name="Lozovsky E."/>
            <person name="Lu J."/>
            <person name="Luo M."/>
            <person name="Machado C.A."/>
            <person name="Makalowski W."/>
            <person name="Marzo M."/>
            <person name="Matsuda M."/>
            <person name="Matzkin L."/>
            <person name="McAllister B."/>
            <person name="McBride C.S."/>
            <person name="McKernan B."/>
            <person name="McKernan K."/>
            <person name="Mendez-Lago M."/>
            <person name="Minx P."/>
            <person name="Mollenhauer M.U."/>
            <person name="Montooth K."/>
            <person name="Mount S.M."/>
            <person name="Mu X."/>
            <person name="Myers E."/>
            <person name="Negre B."/>
            <person name="Newfeld S."/>
            <person name="Nielsen R."/>
            <person name="Noor M.A."/>
            <person name="O'Grady P."/>
            <person name="Pachter L."/>
            <person name="Papaceit M."/>
            <person name="Parisi M.J."/>
            <person name="Parisi M."/>
            <person name="Parts L."/>
            <person name="Pedersen J.S."/>
            <person name="Pesole G."/>
            <person name="Phillippy A.M."/>
            <person name="Ponting C.P."/>
            <person name="Pop M."/>
            <person name="Porcelli D."/>
            <person name="Powell J.R."/>
            <person name="Prohaska S."/>
            <person name="Pruitt K."/>
            <person name="Puig M."/>
            <person name="Quesneville H."/>
            <person name="Ram K.R."/>
            <person name="Rand D."/>
            <person name="Rasmussen M.D."/>
            <person name="Reed L.K."/>
            <person name="Reenan R."/>
            <person name="Reily A."/>
            <person name="Remington K.A."/>
            <person name="Rieger T.T."/>
            <person name="Ritchie M.G."/>
            <person name="Robin C."/>
            <person name="Rogers Y.H."/>
            <person name="Rohde C."/>
            <person name="Rozas J."/>
            <person name="Rubenfield M.J."/>
            <person name="Ruiz A."/>
            <person name="Russo S."/>
            <person name="Salzberg S.L."/>
            <person name="Sanchez-Gracia A."/>
            <person name="Saranga D.J."/>
            <person name="Sato H."/>
            <person name="Schaeffer S.W."/>
            <person name="Schatz M.C."/>
            <person name="Schlenke T."/>
            <person name="Schwartz R."/>
            <person name="Segarra C."/>
            <person name="Singh R.S."/>
            <person name="Sirot L."/>
            <person name="Sirota M."/>
            <person name="Sisneros N.B."/>
            <person name="Smith C.D."/>
            <person name="Smith T.F."/>
            <person name="Spieth J."/>
            <person name="Stage D.E."/>
            <person name="Stark A."/>
            <person name="Stephan W."/>
            <person name="Strausberg R.L."/>
            <person name="Strempel S."/>
            <person name="Sturgill D."/>
            <person name="Sutton G."/>
            <person name="Sutton G.G."/>
            <person name="Tao W."/>
            <person name="Teichmann S."/>
            <person name="Tobari Y.N."/>
            <person name="Tomimura Y."/>
            <person name="Tsolas J.M."/>
            <person name="Valente V.L."/>
            <person name="Venter E."/>
            <person name="Venter J.C."/>
            <person name="Vicario S."/>
            <person name="Vieira F.G."/>
            <person name="Vilella A.J."/>
            <person name="Villasante A."/>
            <person name="Walenz B."/>
            <person name="Wang J."/>
            <person name="Wasserman M."/>
            <person name="Watts T."/>
            <person name="Wilson D."/>
            <person name="Wilson R.K."/>
            <person name="Wing R.A."/>
            <person name="Wolfner M.F."/>
            <person name="Wong A."/>
            <person name="Wong G.K."/>
            <person name="Wu C.I."/>
            <person name="Wu G."/>
            <person name="Yamamoto D."/>
            <person name="Yang H.P."/>
            <person name="Yang S.P."/>
            <person name="Yorke J.A."/>
            <person name="Yoshida K."/>
            <person name="Zdobnov E."/>
            <person name="Zhang P."/>
            <person name="Zhang Y."/>
            <person name="Zimin A.V."/>
            <person name="Baldwin J."/>
            <person name="Abdouelleil A."/>
            <person name="Abdulkadir J."/>
            <person name="Abebe A."/>
            <person name="Abera B."/>
            <person name="Abreu J."/>
            <person name="Acer S.C."/>
            <person name="Aftuck L."/>
            <person name="Alexander A."/>
            <person name="An P."/>
            <person name="Anderson E."/>
            <person name="Anderson S."/>
            <person name="Arachi H."/>
            <person name="Azer M."/>
            <person name="Bachantsang P."/>
            <person name="Barry A."/>
            <person name="Bayul T."/>
            <person name="Berlin A."/>
            <person name="Bessette D."/>
            <person name="Bloom T."/>
            <person name="Blye J."/>
            <person name="Boguslavskiy L."/>
            <person name="Bonnet C."/>
            <person name="Boukhgalter B."/>
            <person name="Bourzgui I."/>
            <person name="Brown A."/>
            <person name="Cahill P."/>
            <person name="Channer S."/>
            <person name="Cheshatsang Y."/>
            <person name="Chuda L."/>
            <person name="Citroen M."/>
            <person name="Collymore A."/>
            <person name="Cooke P."/>
            <person name="Costello M."/>
            <person name="D'Aco K."/>
            <person name="Daza R."/>
            <person name="De Haan G."/>
            <person name="DeGray S."/>
            <person name="DeMaso C."/>
            <person name="Dhargay N."/>
            <person name="Dooley K."/>
            <person name="Dooley E."/>
            <person name="Doricent M."/>
            <person name="Dorje P."/>
            <person name="Dorjee K."/>
            <person name="Dupes A."/>
            <person name="Elong R."/>
            <person name="Falk J."/>
            <person name="Farina A."/>
            <person name="Faro S."/>
            <person name="Ferguson D."/>
            <person name="Fisher S."/>
            <person name="Foley C.D."/>
            <person name="Franke A."/>
            <person name="Friedrich D."/>
            <person name="Gadbois L."/>
            <person name="Gearin G."/>
            <person name="Gearin C.R."/>
            <person name="Giannoukos G."/>
            <person name="Goode T."/>
            <person name="Graham J."/>
            <person name="Grandbois E."/>
            <person name="Grewal S."/>
            <person name="Gyaltsen K."/>
            <person name="Hafez N."/>
            <person name="Hagos B."/>
            <person name="Hall J."/>
            <person name="Henson C."/>
            <person name="Hollinger A."/>
            <person name="Honan T."/>
            <person name="Huard M.D."/>
            <person name="Hughes L."/>
            <person name="Hurhula B."/>
            <person name="Husby M.E."/>
            <person name="Kamat A."/>
            <person name="Kanga B."/>
            <person name="Kashin S."/>
            <person name="Khazanovich D."/>
            <person name="Kisner P."/>
            <person name="Lance K."/>
            <person name="Lara M."/>
            <person name="Lee W."/>
            <person name="Lennon N."/>
            <person name="Letendre F."/>
            <person name="LeVine R."/>
            <person name="Lipovsky A."/>
            <person name="Liu X."/>
            <person name="Liu J."/>
            <person name="Liu S."/>
            <person name="Lokyitsang T."/>
            <person name="Lokyitsang Y."/>
            <person name="Lubonja R."/>
            <person name="Lui A."/>
            <person name="MacDonald P."/>
            <person name="Magnisalis V."/>
            <person name="Maru K."/>
            <person name="Matthews C."/>
            <person name="McCusker W."/>
            <person name="McDonough S."/>
            <person name="Mehta T."/>
            <person name="Meldrim J."/>
            <person name="Meneus L."/>
            <person name="Mihai O."/>
            <person name="Mihalev A."/>
            <person name="Mihova T."/>
            <person name="Mittelman R."/>
            <person name="Mlenga V."/>
            <person name="Montmayeur A."/>
            <person name="Mulrain L."/>
            <person name="Navidi A."/>
            <person name="Naylor J."/>
            <person name="Negash T."/>
            <person name="Nguyen T."/>
            <person name="Nguyen N."/>
            <person name="Nicol R."/>
            <person name="Norbu C."/>
            <person name="Norbu N."/>
            <person name="Novod N."/>
            <person name="O'Neill B."/>
            <person name="Osman S."/>
            <person name="Markiewicz E."/>
            <person name="Oyono O.L."/>
            <person name="Patti C."/>
            <person name="Phunkhang P."/>
            <person name="Pierre F."/>
            <person name="Priest M."/>
            <person name="Raghuraman S."/>
            <person name="Rege F."/>
            <person name="Reyes R."/>
            <person name="Rise C."/>
            <person name="Rogov P."/>
            <person name="Ross K."/>
            <person name="Ryan E."/>
            <person name="Settipalli S."/>
            <person name="Shea T."/>
            <person name="Sherpa N."/>
            <person name="Shi L."/>
            <person name="Shih D."/>
            <person name="Sparrow T."/>
            <person name="Spaulding J."/>
            <person name="Stalker J."/>
            <person name="Stange-Thomann N."/>
            <person name="Stavropoulos S."/>
            <person name="Stone C."/>
            <person name="Strader C."/>
            <person name="Tesfaye S."/>
            <person name="Thomson T."/>
            <person name="Thoulutsang Y."/>
            <person name="Thoulutsang D."/>
            <person name="Topham K."/>
            <person name="Topping I."/>
            <person name="Tsamla T."/>
            <person name="Vassiliev H."/>
            <person name="Vo A."/>
            <person name="Wangchuk T."/>
            <person name="Wangdi T."/>
            <person name="Weiand M."/>
            <person name="Wilkinson J."/>
            <person name="Wilson A."/>
            <person name="Yadav S."/>
            <person name="Young G."/>
            <person name="Yu Q."/>
            <person name="Zembek L."/>
            <person name="Zhong D."/>
            <person name="Zimmer A."/>
            <person name="Zwirko Z."/>
            <person name="Jaffe D.B."/>
            <person name="Alvarez P."/>
            <person name="Brockman W."/>
            <person name="Butler J."/>
            <person name="Chin C."/>
            <person name="Gnerre S."/>
            <person name="Grabherr M."/>
            <person name="Kleber M."/>
            <person name="Mauceli E."/>
            <person name="MacCallum I."/>
        </authorList>
    </citation>
    <scope>NUCLEOTIDE SEQUENCE [LARGE SCALE GENOMIC DNA]</scope>
    <source>
        <strain evidence="3">Tucson 14024-0371.13</strain>
    </source>
</reference>
<dbReference type="EMBL" id="CH902618">
    <property type="protein sequence ID" value="KPU77725.1"/>
    <property type="molecule type" value="Genomic_DNA"/>
</dbReference>
<dbReference type="GO" id="GO:0000139">
    <property type="term" value="C:Golgi membrane"/>
    <property type="evidence" value="ECO:0007669"/>
    <property type="project" value="EnsemblMetazoa"/>
</dbReference>
<feature type="region of interest" description="Disordered" evidence="1">
    <location>
        <begin position="1"/>
        <end position="28"/>
    </location>
</feature>
<dbReference type="FunFam" id="1.10.238.10:FF:000366">
    <property type="entry name" value="Uncharacterized protein, isoform A"/>
    <property type="match status" value="1"/>
</dbReference>
<dbReference type="InParanoid" id="A0A0P8XSN1"/>
<feature type="compositionally biased region" description="Polar residues" evidence="1">
    <location>
        <begin position="16"/>
        <end position="28"/>
    </location>
</feature>
<evidence type="ECO:0000256" key="1">
    <source>
        <dbReference type="SAM" id="MobiDB-lite"/>
    </source>
</evidence>
<dbReference type="Proteomes" id="UP000007801">
    <property type="component" value="Unassembled WGS sequence"/>
</dbReference>
<accession>A0A0P8XSN1</accession>
<dbReference type="SUPFAM" id="SSF47473">
    <property type="entry name" value="EF-hand"/>
    <property type="match status" value="1"/>
</dbReference>
<gene>
    <name evidence="2" type="primary">Dana\GF25034</name>
    <name evidence="2" type="synonym">dana_GLEANR_9714</name>
    <name evidence="2" type="ORF">GF25034</name>
</gene>
<evidence type="ECO:0000313" key="3">
    <source>
        <dbReference type="Proteomes" id="UP000007801"/>
    </source>
</evidence>
<dbReference type="GO" id="GO:0004252">
    <property type="term" value="F:serine-type endopeptidase activity"/>
    <property type="evidence" value="ECO:0007669"/>
    <property type="project" value="EnsemblMetazoa"/>
</dbReference>
<organism evidence="2 3">
    <name type="scientific">Drosophila ananassae</name>
    <name type="common">Fruit fly</name>
    <dbReference type="NCBI Taxonomy" id="7217"/>
    <lineage>
        <taxon>Eukaryota</taxon>
        <taxon>Metazoa</taxon>
        <taxon>Ecdysozoa</taxon>
        <taxon>Arthropoda</taxon>
        <taxon>Hexapoda</taxon>
        <taxon>Insecta</taxon>
        <taxon>Pterygota</taxon>
        <taxon>Neoptera</taxon>
        <taxon>Endopterygota</taxon>
        <taxon>Diptera</taxon>
        <taxon>Brachycera</taxon>
        <taxon>Muscomorpha</taxon>
        <taxon>Ephydroidea</taxon>
        <taxon>Drosophilidae</taxon>
        <taxon>Drosophila</taxon>
        <taxon>Sophophora</taxon>
    </lineage>
</organism>
<protein>
    <submittedName>
        <fullName evidence="2">Uncharacterized protein</fullName>
    </submittedName>
</protein>
<keyword evidence="3" id="KW-1185">Reference proteome</keyword>
<proteinExistence type="predicted"/>
<keyword evidence="2" id="KW-0378">Hydrolase</keyword>
<dbReference type="Gene3D" id="1.10.238.10">
    <property type="entry name" value="EF-hand"/>
    <property type="match status" value="1"/>
</dbReference>
<dbReference type="GO" id="GO:0038004">
    <property type="term" value="P:epidermal growth factor receptor ligand maturation"/>
    <property type="evidence" value="ECO:0007669"/>
    <property type="project" value="EnsemblMetazoa"/>
</dbReference>
<evidence type="ECO:0000313" key="2">
    <source>
        <dbReference type="EMBL" id="KPU77725.1"/>
    </source>
</evidence>
<sequence>MWPGSERGSSRALELPTSQQNAGGSSQQETLADIEHISTIAGSLASIGSISHTQMRYQCTNDAGYETEHTSLNSDFDEAELRRELLRDKWKLLFDMFDPEGFGEISVTEFLVALKSPEFLSQVPMNKRELLLERAKKAQLPTGPGYVTFQDFVNVLARDKSFYGSAETLQQAQPLIWLIWSGGGPDDDVDDATEGRNVLNVMTTAGTRLTCPAG</sequence>
<dbReference type="AlphaFoldDB" id="A0A0P8XSN1"/>
<dbReference type="STRING" id="7217.A0A0P8XSN1"/>
<dbReference type="GO" id="GO:0036098">
    <property type="term" value="P:male germ-line stem cell population maintenance"/>
    <property type="evidence" value="ECO:0007669"/>
    <property type="project" value="EnsemblMetazoa"/>
</dbReference>
<dbReference type="OrthoDB" id="418595at2759"/>